<evidence type="ECO:0000313" key="4">
    <source>
        <dbReference type="WBParaSite" id="HPBE_0000026901-mRNA-1"/>
    </source>
</evidence>
<keyword evidence="3" id="KW-1185">Reference proteome</keyword>
<feature type="region of interest" description="Disordered" evidence="1">
    <location>
        <begin position="1"/>
        <end position="24"/>
    </location>
</feature>
<dbReference type="AlphaFoldDB" id="A0A183F2C7"/>
<dbReference type="EMBL" id="UZAH01000171">
    <property type="protein sequence ID" value="VDO18652.1"/>
    <property type="molecule type" value="Genomic_DNA"/>
</dbReference>
<name>A0A183F2C7_HELPZ</name>
<evidence type="ECO:0000256" key="1">
    <source>
        <dbReference type="SAM" id="MobiDB-lite"/>
    </source>
</evidence>
<reference evidence="4" key="2">
    <citation type="submission" date="2019-09" db="UniProtKB">
        <authorList>
            <consortium name="WormBaseParasite"/>
        </authorList>
    </citation>
    <scope>IDENTIFICATION</scope>
</reference>
<proteinExistence type="predicted"/>
<dbReference type="WBParaSite" id="HPBE_0000026901-mRNA-1">
    <property type="protein sequence ID" value="HPBE_0000026901-mRNA-1"/>
    <property type="gene ID" value="HPBE_0000026901"/>
</dbReference>
<dbReference type="Proteomes" id="UP000050761">
    <property type="component" value="Unassembled WGS sequence"/>
</dbReference>
<accession>A0A3P7WMJ7</accession>
<evidence type="ECO:0000313" key="2">
    <source>
        <dbReference type="EMBL" id="VDO18652.1"/>
    </source>
</evidence>
<reference evidence="2 3" key="1">
    <citation type="submission" date="2018-11" db="EMBL/GenBank/DDBJ databases">
        <authorList>
            <consortium name="Pathogen Informatics"/>
        </authorList>
    </citation>
    <scope>NUCLEOTIDE SEQUENCE [LARGE SCALE GENOMIC DNA]</scope>
</reference>
<feature type="compositionally biased region" description="Polar residues" evidence="1">
    <location>
        <begin position="1"/>
        <end position="10"/>
    </location>
</feature>
<sequence length="142" mass="15193">MGSRIASSNEYVADNMPKGRQPGAPARIQKAQLRGQIAFTVPLISNALSAQVRECVRKADLVDIVRVIEVPPANLKAVVGVTVTILAREVDIAARKAPVALWIAFKSSAINRKEERVAVTQESAPIADLCGLDPGGRQLEGR</sequence>
<accession>A0A183F2C7</accession>
<protein>
    <submittedName>
        <fullName evidence="4">Ribosomal_L7Ae domain-containing protein</fullName>
    </submittedName>
</protein>
<evidence type="ECO:0000313" key="3">
    <source>
        <dbReference type="Proteomes" id="UP000050761"/>
    </source>
</evidence>
<dbReference type="OrthoDB" id="6131042at2759"/>
<organism evidence="3 4">
    <name type="scientific">Heligmosomoides polygyrus</name>
    <name type="common">Parasitic roundworm</name>
    <dbReference type="NCBI Taxonomy" id="6339"/>
    <lineage>
        <taxon>Eukaryota</taxon>
        <taxon>Metazoa</taxon>
        <taxon>Ecdysozoa</taxon>
        <taxon>Nematoda</taxon>
        <taxon>Chromadorea</taxon>
        <taxon>Rhabditida</taxon>
        <taxon>Rhabditina</taxon>
        <taxon>Rhabditomorpha</taxon>
        <taxon>Strongyloidea</taxon>
        <taxon>Heligmosomidae</taxon>
        <taxon>Heligmosomoides</taxon>
    </lineage>
</organism>
<gene>
    <name evidence="2" type="ORF">HPBE_LOCUS270</name>
</gene>